<feature type="transmembrane region" description="Helical" evidence="1">
    <location>
        <begin position="6"/>
        <end position="27"/>
    </location>
</feature>
<organism evidence="2 3">
    <name type="scientific">Mariniradius saccharolyticus AK6</name>
    <dbReference type="NCBI Taxonomy" id="1239962"/>
    <lineage>
        <taxon>Bacteria</taxon>
        <taxon>Pseudomonadati</taxon>
        <taxon>Bacteroidota</taxon>
        <taxon>Cytophagia</taxon>
        <taxon>Cytophagales</taxon>
        <taxon>Cyclobacteriaceae</taxon>
        <taxon>Mariniradius</taxon>
    </lineage>
</organism>
<dbReference type="AlphaFoldDB" id="M7XBH9"/>
<evidence type="ECO:0000313" key="3">
    <source>
        <dbReference type="Proteomes" id="UP000010953"/>
    </source>
</evidence>
<dbReference type="Proteomes" id="UP000010953">
    <property type="component" value="Unassembled WGS sequence"/>
</dbReference>
<proteinExistence type="predicted"/>
<feature type="transmembrane region" description="Helical" evidence="1">
    <location>
        <begin position="47"/>
        <end position="70"/>
    </location>
</feature>
<dbReference type="STRING" id="1239962.C943_01678"/>
<accession>M7XBH9</accession>
<keyword evidence="1" id="KW-1133">Transmembrane helix</keyword>
<comment type="caution">
    <text evidence="2">The sequence shown here is derived from an EMBL/GenBank/DDBJ whole genome shotgun (WGS) entry which is preliminary data.</text>
</comment>
<dbReference type="EMBL" id="AMZY02000016">
    <property type="protein sequence ID" value="EMS31943.1"/>
    <property type="molecule type" value="Genomic_DNA"/>
</dbReference>
<keyword evidence="1" id="KW-0472">Membrane</keyword>
<evidence type="ECO:0000256" key="1">
    <source>
        <dbReference type="SAM" id="Phobius"/>
    </source>
</evidence>
<keyword evidence="3" id="KW-1185">Reference proteome</keyword>
<dbReference type="OrthoDB" id="840154at2"/>
<sequence>METFFSLVILTVSYSLLILAIFPEKYLRKLSHILHHRNSPDYIKVSLAAPIFFSFLIGYSLASTMLYLFIY</sequence>
<protein>
    <submittedName>
        <fullName evidence="2">Uncharacterized protein</fullName>
    </submittedName>
</protein>
<keyword evidence="1" id="KW-0812">Transmembrane</keyword>
<gene>
    <name evidence="2" type="ORF">C943_01678</name>
</gene>
<dbReference type="InParanoid" id="M7XBH9"/>
<evidence type="ECO:0000313" key="2">
    <source>
        <dbReference type="EMBL" id="EMS31943.1"/>
    </source>
</evidence>
<name>M7XBH9_9BACT</name>
<reference evidence="2" key="1">
    <citation type="submission" date="2013-01" db="EMBL/GenBank/DDBJ databases">
        <title>Genome assembly of Mariniradius saccharolyticus AK6.</title>
        <authorList>
            <person name="Vaidya B."/>
            <person name="Khatri I."/>
            <person name="Tanuku N.R.S."/>
            <person name="Subramanian S."/>
            <person name="Pinnaka A."/>
        </authorList>
    </citation>
    <scope>NUCLEOTIDE SEQUENCE [LARGE SCALE GENOMIC DNA]</scope>
    <source>
        <strain evidence="2">AK6</strain>
    </source>
</reference>